<feature type="compositionally biased region" description="Basic and acidic residues" evidence="7">
    <location>
        <begin position="253"/>
        <end position="268"/>
    </location>
</feature>
<dbReference type="GO" id="GO:0005634">
    <property type="term" value="C:nucleus"/>
    <property type="evidence" value="ECO:0007669"/>
    <property type="project" value="UniProtKB-SubCell"/>
</dbReference>
<evidence type="ECO:0000256" key="4">
    <source>
        <dbReference type="ARBA" id="ARBA00022884"/>
    </source>
</evidence>
<dbReference type="GO" id="GO:0006397">
    <property type="term" value="P:mRNA processing"/>
    <property type="evidence" value="ECO:0007669"/>
    <property type="project" value="UniProtKB-KW"/>
</dbReference>
<dbReference type="InterPro" id="IPR000061">
    <property type="entry name" value="Surp"/>
</dbReference>
<dbReference type="FunFam" id="1.10.10.790:FF:000012">
    <property type="entry name" value="G patch domain-containing protein TGH"/>
    <property type="match status" value="1"/>
</dbReference>
<evidence type="ECO:0000256" key="1">
    <source>
        <dbReference type="ARBA" id="ARBA00004123"/>
    </source>
</evidence>
<feature type="region of interest" description="Disordered" evidence="7">
    <location>
        <begin position="253"/>
        <end position="276"/>
    </location>
</feature>
<dbReference type="PANTHER" id="PTHR13384">
    <property type="entry name" value="G PATCH DOMAIN-CONTAINING PROTEIN 1"/>
    <property type="match status" value="1"/>
</dbReference>
<keyword evidence="5" id="KW-0943">RNA-mediated gene silencing</keyword>
<feature type="compositionally biased region" description="Polar residues" evidence="7">
    <location>
        <begin position="478"/>
        <end position="497"/>
    </location>
</feature>
<evidence type="ECO:0000259" key="8">
    <source>
        <dbReference type="PROSITE" id="PS50128"/>
    </source>
</evidence>
<dbReference type="Proteomes" id="UP000823749">
    <property type="component" value="Chromosome 8"/>
</dbReference>
<dbReference type="Gene3D" id="1.10.10.790">
    <property type="entry name" value="Surp module"/>
    <property type="match status" value="1"/>
</dbReference>
<dbReference type="PROSITE" id="PS50128">
    <property type="entry name" value="SURP"/>
    <property type="match status" value="1"/>
</dbReference>
<dbReference type="PANTHER" id="PTHR13384:SF19">
    <property type="entry name" value="G PATCH DOMAIN-CONTAINING PROTEIN 1"/>
    <property type="match status" value="1"/>
</dbReference>
<feature type="region of interest" description="Disordered" evidence="7">
    <location>
        <begin position="472"/>
        <end position="497"/>
    </location>
</feature>
<dbReference type="EMBL" id="JACTNZ010000008">
    <property type="protein sequence ID" value="KAG5536320.1"/>
    <property type="molecule type" value="Genomic_DNA"/>
</dbReference>
<sequence>MFFQVYVLNPKQDLHGLGYDPFKHAPEFREKKRSRLHKDKELANRKPLSIKDNLFAFRSGRVAPGFGIGALEELDAEDEDVYASGYAFEETYVQEIEEPTKQGVDKTKKQIGKEQGVLPGFKLASNSDYQLERFDPPVIPKDFVPCHKFPALLDMNTKFSDGPPPEIPPPEDNNLKILIEGVAAIVARCGKLFEDLSREKNQSNPLFSFLNGGDGHDYYSRKLWEERQKRNDSKKLELDGKVVPSIQKMTAESRGKILGERPLERSSKELSSASTSSNVQLQFHLSDTFTKPESFNEVPDAAKPFRDDPAKQGRFEQFLKDKYHGGLRSKDSSGASNMSEPARARERLEFEAAAEAIRKGNWGKETSHSNQQMWDMPTTTSLQFTSAGLEKVAQVEELMKKMYPKREEFQWQPSPILCKRFDILDPYMGKSVLELLGFKDVGDNLNQVILQEFQITRDEMPRIEDSGNFLEDTRVGSEESSVPSSNKTNEVKQTVSSLESSNPSIVTGWLPKLAYVLPKEMACKPSCCVGDQRATYLILNSKLPDHMCSR</sequence>
<dbReference type="GO" id="GO:0003723">
    <property type="term" value="F:RNA binding"/>
    <property type="evidence" value="ECO:0007669"/>
    <property type="project" value="UniProtKB-KW"/>
</dbReference>
<feature type="domain" description="SURP motif" evidence="8">
    <location>
        <begin position="178"/>
        <end position="220"/>
    </location>
</feature>
<dbReference type="GO" id="GO:0031047">
    <property type="term" value="P:regulatory ncRNA-mediated gene silencing"/>
    <property type="evidence" value="ECO:0007669"/>
    <property type="project" value="UniProtKB-KW"/>
</dbReference>
<proteinExistence type="predicted"/>
<evidence type="ECO:0000313" key="10">
    <source>
        <dbReference type="Proteomes" id="UP000823749"/>
    </source>
</evidence>
<evidence type="ECO:0000256" key="5">
    <source>
        <dbReference type="ARBA" id="ARBA00023158"/>
    </source>
</evidence>
<dbReference type="Pfam" id="PF01805">
    <property type="entry name" value="Surp"/>
    <property type="match status" value="1"/>
</dbReference>
<keyword evidence="10" id="KW-1185">Reference proteome</keyword>
<keyword evidence="3" id="KW-0507">mRNA processing</keyword>
<dbReference type="SMART" id="SM00648">
    <property type="entry name" value="SWAP"/>
    <property type="match status" value="1"/>
</dbReference>
<gene>
    <name evidence="9" type="ORF">RHGRI_023931</name>
</gene>
<organism evidence="9 10">
    <name type="scientific">Rhododendron griersonianum</name>
    <dbReference type="NCBI Taxonomy" id="479676"/>
    <lineage>
        <taxon>Eukaryota</taxon>
        <taxon>Viridiplantae</taxon>
        <taxon>Streptophyta</taxon>
        <taxon>Embryophyta</taxon>
        <taxon>Tracheophyta</taxon>
        <taxon>Spermatophyta</taxon>
        <taxon>Magnoliopsida</taxon>
        <taxon>eudicotyledons</taxon>
        <taxon>Gunneridae</taxon>
        <taxon>Pentapetalae</taxon>
        <taxon>asterids</taxon>
        <taxon>Ericales</taxon>
        <taxon>Ericaceae</taxon>
        <taxon>Ericoideae</taxon>
        <taxon>Rhodoreae</taxon>
        <taxon>Rhododendron</taxon>
    </lineage>
</organism>
<keyword evidence="4" id="KW-0694">RNA-binding</keyword>
<comment type="caution">
    <text evidence="9">The sequence shown here is derived from an EMBL/GenBank/DDBJ whole genome shotgun (WGS) entry which is preliminary data.</text>
</comment>
<dbReference type="InterPro" id="IPR035967">
    <property type="entry name" value="SWAP/Surp_sf"/>
</dbReference>
<dbReference type="Pfam" id="PF26093">
    <property type="entry name" value="HTH_TGH"/>
    <property type="match status" value="1"/>
</dbReference>
<dbReference type="SUPFAM" id="SSF109905">
    <property type="entry name" value="Surp module (SWAP domain)"/>
    <property type="match status" value="1"/>
</dbReference>
<keyword evidence="6" id="KW-0539">Nucleus</keyword>
<protein>
    <recommendedName>
        <fullName evidence="8">SURP motif domain-containing protein</fullName>
    </recommendedName>
</protein>
<keyword evidence="2" id="KW-0341">Growth regulation</keyword>
<dbReference type="AlphaFoldDB" id="A0AAV6J7N3"/>
<accession>A0AAV6J7N3</accession>
<name>A0AAV6J7N3_9ERIC</name>
<comment type="subcellular location">
    <subcellularLocation>
        <location evidence="1">Nucleus</location>
    </subcellularLocation>
</comment>
<evidence type="ECO:0000256" key="3">
    <source>
        <dbReference type="ARBA" id="ARBA00022664"/>
    </source>
</evidence>
<evidence type="ECO:0000256" key="6">
    <source>
        <dbReference type="ARBA" id="ARBA00023242"/>
    </source>
</evidence>
<reference evidence="9" key="1">
    <citation type="submission" date="2020-08" db="EMBL/GenBank/DDBJ databases">
        <title>Plant Genome Project.</title>
        <authorList>
            <person name="Zhang R.-G."/>
        </authorList>
    </citation>
    <scope>NUCLEOTIDE SEQUENCE</scope>
    <source>
        <strain evidence="9">WSP0</strain>
        <tissue evidence="9">Leaf</tissue>
    </source>
</reference>
<evidence type="ECO:0000256" key="2">
    <source>
        <dbReference type="ARBA" id="ARBA00022604"/>
    </source>
</evidence>
<evidence type="ECO:0000256" key="7">
    <source>
        <dbReference type="SAM" id="MobiDB-lite"/>
    </source>
</evidence>
<evidence type="ECO:0000313" key="9">
    <source>
        <dbReference type="EMBL" id="KAG5536320.1"/>
    </source>
</evidence>